<keyword evidence="1" id="KW-0812">Transmembrane</keyword>
<dbReference type="AlphaFoldDB" id="A0A1Y2AK03"/>
<protein>
    <recommendedName>
        <fullName evidence="4">G-protein coupled receptors family 1 profile domain-containing protein</fullName>
    </recommendedName>
</protein>
<organism evidence="2 3">
    <name type="scientific">Neocallimastix californiae</name>
    <dbReference type="NCBI Taxonomy" id="1754190"/>
    <lineage>
        <taxon>Eukaryota</taxon>
        <taxon>Fungi</taxon>
        <taxon>Fungi incertae sedis</taxon>
        <taxon>Chytridiomycota</taxon>
        <taxon>Chytridiomycota incertae sedis</taxon>
        <taxon>Neocallimastigomycetes</taxon>
        <taxon>Neocallimastigales</taxon>
        <taxon>Neocallimastigaceae</taxon>
        <taxon>Neocallimastix</taxon>
    </lineage>
</organism>
<evidence type="ECO:0000256" key="1">
    <source>
        <dbReference type="SAM" id="Phobius"/>
    </source>
</evidence>
<feature type="transmembrane region" description="Helical" evidence="1">
    <location>
        <begin position="12"/>
        <end position="28"/>
    </location>
</feature>
<comment type="caution">
    <text evidence="2">The sequence shown here is derived from an EMBL/GenBank/DDBJ whole genome shotgun (WGS) entry which is preliminary data.</text>
</comment>
<feature type="transmembrane region" description="Helical" evidence="1">
    <location>
        <begin position="169"/>
        <end position="188"/>
    </location>
</feature>
<feature type="transmembrane region" description="Helical" evidence="1">
    <location>
        <begin position="209"/>
        <end position="228"/>
    </location>
</feature>
<keyword evidence="3" id="KW-1185">Reference proteome</keyword>
<evidence type="ECO:0000313" key="2">
    <source>
        <dbReference type="EMBL" id="ORY22557.1"/>
    </source>
</evidence>
<evidence type="ECO:0000313" key="3">
    <source>
        <dbReference type="Proteomes" id="UP000193920"/>
    </source>
</evidence>
<proteinExistence type="predicted"/>
<gene>
    <name evidence="2" type="ORF">LY90DRAFT_707128</name>
</gene>
<dbReference type="EMBL" id="MCOG01000246">
    <property type="protein sequence ID" value="ORY22557.1"/>
    <property type="molecule type" value="Genomic_DNA"/>
</dbReference>
<feature type="transmembrane region" description="Helical" evidence="1">
    <location>
        <begin position="49"/>
        <end position="73"/>
    </location>
</feature>
<feature type="transmembrane region" description="Helical" evidence="1">
    <location>
        <begin position="248"/>
        <end position="266"/>
    </location>
</feature>
<feature type="transmembrane region" description="Helical" evidence="1">
    <location>
        <begin position="111"/>
        <end position="130"/>
    </location>
</feature>
<feature type="transmembrane region" description="Helical" evidence="1">
    <location>
        <begin position="79"/>
        <end position="99"/>
    </location>
</feature>
<evidence type="ECO:0008006" key="4">
    <source>
        <dbReference type="Google" id="ProtNLM"/>
    </source>
</evidence>
<dbReference type="Proteomes" id="UP000193920">
    <property type="component" value="Unassembled WGS sequence"/>
</dbReference>
<name>A0A1Y2AK03_9FUNG</name>
<keyword evidence="1" id="KW-1133">Transmembrane helix</keyword>
<keyword evidence="1" id="KW-0472">Membrane</keyword>
<reference evidence="2 3" key="1">
    <citation type="submission" date="2016-08" db="EMBL/GenBank/DDBJ databases">
        <title>A Parts List for Fungal Cellulosomes Revealed by Comparative Genomics.</title>
        <authorList>
            <consortium name="DOE Joint Genome Institute"/>
            <person name="Haitjema C.H."/>
            <person name="Gilmore S.P."/>
            <person name="Henske J.K."/>
            <person name="Solomon K.V."/>
            <person name="De Groot R."/>
            <person name="Kuo A."/>
            <person name="Mondo S.J."/>
            <person name="Salamov A.A."/>
            <person name="Labutti K."/>
            <person name="Zhao Z."/>
            <person name="Chiniquy J."/>
            <person name="Barry K."/>
            <person name="Brewer H.M."/>
            <person name="Purvine S.O."/>
            <person name="Wright A.T."/>
            <person name="Boxma B."/>
            <person name="Van Alen T."/>
            <person name="Hackstein J.H."/>
            <person name="Baker S.E."/>
            <person name="Grigoriev I.V."/>
            <person name="O'Malley M.A."/>
        </authorList>
    </citation>
    <scope>NUCLEOTIDE SEQUENCE [LARGE SCALE GENOMIC DNA]</scope>
    <source>
        <strain evidence="2 3">G1</strain>
    </source>
</reference>
<sequence>MSINAYNESAALIIHIFSFLSDIFTLLFNNNTNIKLLSVMDTGQHLTKIIRIITVGFECIGSPPWFCYFHAFLNHFTHNSSLTMSCYVIFNLYAALTHPNFVTNYQEKLRPLVYLFIILYNASFTLLALYEPVFLRSYSPEFIENQHNCSSGYRHKLYQYIFTSALPNMPFSLFAVYNSFAIIHKIHVIPRNNLKKQLTKNTKISFSRWLRIMSMGIIITLFSFLNLYSDIKNGIEAERIPNYEKEKLGYTYYFTSGSGIMLFFLTNSFYQFRKKLGFCCSQIYNSQYKLPSSTSKPYSFNNSRNNTIDYDSSIKKVYSSNNNKNNNNNQNNSININIDNTTEGYFDNIDIHNQSNPTFIHYNNINWNNYNNEEYNKITKKYKNNDRNKDDTNVDINLLNQYRYFFPSQKNKNYYKFGDNTVNKNTLPFNYNSNNNIFNKTAIHNTYIDSGNKYTDHHNYYNNFSNNEIKRYDSIRYFENLLNYHELESNDTDISIKDHNKSNNTGNR</sequence>
<accession>A0A1Y2AK03</accession>